<reference evidence="1" key="1">
    <citation type="submission" date="2018-02" db="EMBL/GenBank/DDBJ databases">
        <title>Rhizophora mucronata_Transcriptome.</title>
        <authorList>
            <person name="Meera S.P."/>
            <person name="Sreeshan A."/>
            <person name="Augustine A."/>
        </authorList>
    </citation>
    <scope>NUCLEOTIDE SEQUENCE</scope>
    <source>
        <tissue evidence="1">Leaf</tissue>
    </source>
</reference>
<dbReference type="AlphaFoldDB" id="A0A2P2PGL4"/>
<accession>A0A2P2PGL4</accession>
<dbReference type="EMBL" id="GGEC01073391">
    <property type="protein sequence ID" value="MBX53875.1"/>
    <property type="molecule type" value="Transcribed_RNA"/>
</dbReference>
<proteinExistence type="predicted"/>
<evidence type="ECO:0000313" key="1">
    <source>
        <dbReference type="EMBL" id="MBX53875.1"/>
    </source>
</evidence>
<sequence>MLSLRKILTLLRIVTEPTKTALT</sequence>
<organism evidence="1">
    <name type="scientific">Rhizophora mucronata</name>
    <name type="common">Asiatic mangrove</name>
    <dbReference type="NCBI Taxonomy" id="61149"/>
    <lineage>
        <taxon>Eukaryota</taxon>
        <taxon>Viridiplantae</taxon>
        <taxon>Streptophyta</taxon>
        <taxon>Embryophyta</taxon>
        <taxon>Tracheophyta</taxon>
        <taxon>Spermatophyta</taxon>
        <taxon>Magnoliopsida</taxon>
        <taxon>eudicotyledons</taxon>
        <taxon>Gunneridae</taxon>
        <taxon>Pentapetalae</taxon>
        <taxon>rosids</taxon>
        <taxon>fabids</taxon>
        <taxon>Malpighiales</taxon>
        <taxon>Rhizophoraceae</taxon>
        <taxon>Rhizophora</taxon>
    </lineage>
</organism>
<name>A0A2P2PGL4_RHIMU</name>
<protein>
    <submittedName>
        <fullName evidence="1">Uncharacterized protein</fullName>
    </submittedName>
</protein>